<comment type="caution">
    <text evidence="2">The sequence shown here is derived from an EMBL/GenBank/DDBJ whole genome shotgun (WGS) entry which is preliminary data.</text>
</comment>
<dbReference type="RefSeq" id="WP_410032780.1">
    <property type="nucleotide sequence ID" value="NZ_JBGMEH010000003.1"/>
</dbReference>
<reference evidence="2 3" key="1">
    <citation type="journal article" date="2025" name="Anaerobe">
        <title>Description of Anaerococcus kampingiae sp. nov., Anaerococcus groningensis sp. nov., Anaerococcus martiniensis sp. nov., and Anaerococcus cruorum sp. nov., isolated from human clinical specimens.</title>
        <authorList>
            <person name="Boiten K.E."/>
            <person name="Meijer J."/>
            <person name="van Wezel E.M."/>
            <person name="Veloo A.C.M."/>
        </authorList>
    </citation>
    <scope>NUCLEOTIDE SEQUENCE [LARGE SCALE GENOMIC DNA]</scope>
    <source>
        <strain evidence="2 3">ENR1039</strain>
    </source>
</reference>
<name>A0ABW9MW40_9FIRM</name>
<feature type="transmembrane region" description="Helical" evidence="1">
    <location>
        <begin position="106"/>
        <end position="131"/>
    </location>
</feature>
<keyword evidence="1" id="KW-0472">Membrane</keyword>
<accession>A0ABW9MW40</accession>
<proteinExistence type="predicted"/>
<evidence type="ECO:0008006" key="4">
    <source>
        <dbReference type="Google" id="ProtNLM"/>
    </source>
</evidence>
<organism evidence="2 3">
    <name type="scientific">Anaerococcus cruorum</name>
    <dbReference type="NCBI Taxonomy" id="3115617"/>
    <lineage>
        <taxon>Bacteria</taxon>
        <taxon>Bacillati</taxon>
        <taxon>Bacillota</taxon>
        <taxon>Tissierellia</taxon>
        <taxon>Tissierellales</taxon>
        <taxon>Peptoniphilaceae</taxon>
        <taxon>Anaerococcus</taxon>
    </lineage>
</organism>
<keyword evidence="1" id="KW-1133">Transmembrane helix</keyword>
<keyword evidence="3" id="KW-1185">Reference proteome</keyword>
<keyword evidence="1" id="KW-0812">Transmembrane</keyword>
<feature type="transmembrane region" description="Helical" evidence="1">
    <location>
        <begin position="143"/>
        <end position="169"/>
    </location>
</feature>
<sequence length="246" mass="28944">MNLLIRDLKYQIKKIKFTTLAMILIYSFMIFLANMYADGSSIFEHFFKYSFIDVGMVRNLNEFFIPSHWLLLHLIPVSSLILIIIKDHYDNGIYSLIKVKNKTTYFYSKIIASSIINLILITLFIVVLFIWEKFSNNYNQQYTIFFTRIMFCLILENIILTFLGVLVALKFSTRFSLFFLLLNSSLAMLTNFPYIIGQASLGYKQDFLGGEFKLTNNIIYLLVVLAITVIFSYFYFSKYNFYGDEK</sequence>
<dbReference type="Proteomes" id="UP001638015">
    <property type="component" value="Unassembled WGS sequence"/>
</dbReference>
<feature type="transmembrane region" description="Helical" evidence="1">
    <location>
        <begin position="176"/>
        <end position="197"/>
    </location>
</feature>
<feature type="transmembrane region" description="Helical" evidence="1">
    <location>
        <begin position="63"/>
        <end position="85"/>
    </location>
</feature>
<feature type="transmembrane region" description="Helical" evidence="1">
    <location>
        <begin position="217"/>
        <end position="236"/>
    </location>
</feature>
<gene>
    <name evidence="2" type="ORF">ACCQ40_04455</name>
</gene>
<feature type="transmembrane region" description="Helical" evidence="1">
    <location>
        <begin position="20"/>
        <end position="43"/>
    </location>
</feature>
<dbReference type="EMBL" id="JBGMEH010000003">
    <property type="protein sequence ID" value="MFO3716041.1"/>
    <property type="molecule type" value="Genomic_DNA"/>
</dbReference>
<evidence type="ECO:0000313" key="2">
    <source>
        <dbReference type="EMBL" id="MFO3716041.1"/>
    </source>
</evidence>
<evidence type="ECO:0000313" key="3">
    <source>
        <dbReference type="Proteomes" id="UP001638015"/>
    </source>
</evidence>
<evidence type="ECO:0000256" key="1">
    <source>
        <dbReference type="SAM" id="Phobius"/>
    </source>
</evidence>
<protein>
    <recommendedName>
        <fullName evidence="4">ABC-2 family transporter protein</fullName>
    </recommendedName>
</protein>